<proteinExistence type="predicted"/>
<dbReference type="EMBL" id="JAWUZT010000005">
    <property type="protein sequence ID" value="MDW8515093.1"/>
    <property type="molecule type" value="Genomic_DNA"/>
</dbReference>
<accession>A0ABU4J282</accession>
<protein>
    <submittedName>
        <fullName evidence="1">Uncharacterized protein</fullName>
    </submittedName>
</protein>
<dbReference type="RefSeq" id="WP_318757188.1">
    <property type="nucleotide sequence ID" value="NZ_JAWUZT010000005.1"/>
</dbReference>
<gene>
    <name evidence="1" type="ORF">RIB56_03030</name>
</gene>
<name>A0ABU4J282_9BACI</name>
<evidence type="ECO:0000313" key="2">
    <source>
        <dbReference type="Proteomes" id="UP001284771"/>
    </source>
</evidence>
<keyword evidence="2" id="KW-1185">Reference proteome</keyword>
<evidence type="ECO:0000313" key="1">
    <source>
        <dbReference type="EMBL" id="MDW8515093.1"/>
    </source>
</evidence>
<sequence length="60" mass="7117">MYILQTRNFVSGWVDMEEKESAHDLTEAYRELIHRGRPLESVRIIRVMKIKVDTTVEVVK</sequence>
<dbReference type="Proteomes" id="UP001284771">
    <property type="component" value="Unassembled WGS sequence"/>
</dbReference>
<reference evidence="2" key="1">
    <citation type="submission" date="2023-07" db="EMBL/GenBank/DDBJ databases">
        <title>Draft genomic sequences of Priestia flexa CCM isolated from the soil of an abandoned mine contaminated by free cyanide in the high Andean zone of Tacna, Peru.</title>
        <authorList>
            <person name="Caceda Quiroz C.J."/>
            <person name="Maraza Chooque G.J."/>
            <person name="Fora Quispe G.L."/>
            <person name="Carpio Mamani M."/>
        </authorList>
    </citation>
    <scope>NUCLEOTIDE SEQUENCE [LARGE SCALE GENOMIC DNA]</scope>
    <source>
        <strain evidence="2">CCM</strain>
    </source>
</reference>
<comment type="caution">
    <text evidence="1">The sequence shown here is derived from an EMBL/GenBank/DDBJ whole genome shotgun (WGS) entry which is preliminary data.</text>
</comment>
<organism evidence="1 2">
    <name type="scientific">Priestia flexa</name>
    <dbReference type="NCBI Taxonomy" id="86664"/>
    <lineage>
        <taxon>Bacteria</taxon>
        <taxon>Bacillati</taxon>
        <taxon>Bacillota</taxon>
        <taxon>Bacilli</taxon>
        <taxon>Bacillales</taxon>
        <taxon>Bacillaceae</taxon>
        <taxon>Priestia</taxon>
    </lineage>
</organism>